<keyword evidence="2" id="KW-1185">Reference proteome</keyword>
<sequence length="158" mass="17964">EILCKNREIEQLRRLLDQANKSNSGLSSPRQQLFSCDCQEKYRVAFKKVEECISLVRQHPWSENDKVCSQDALDLLQAGLALSFAPAMTKARMSRRHSMASSVSTEDLSEESYESRLELRQKLAEYSKKLDASLKHEQEIEAVVSKLGEACRLSEARA</sequence>
<dbReference type="Proteomes" id="UP000035740">
    <property type="component" value="Unassembled WGS sequence"/>
</dbReference>
<feature type="non-terminal residue" evidence="1">
    <location>
        <position position="158"/>
    </location>
</feature>
<feature type="non-terminal residue" evidence="1">
    <location>
        <position position="1"/>
    </location>
</feature>
<proteinExistence type="predicted"/>
<organism evidence="1 2">
    <name type="scientific">Beta vulgaris subsp. vulgaris</name>
    <name type="common">Beet</name>
    <dbReference type="NCBI Taxonomy" id="3555"/>
    <lineage>
        <taxon>Eukaryota</taxon>
        <taxon>Viridiplantae</taxon>
        <taxon>Streptophyta</taxon>
        <taxon>Embryophyta</taxon>
        <taxon>Tracheophyta</taxon>
        <taxon>Spermatophyta</taxon>
        <taxon>Magnoliopsida</taxon>
        <taxon>eudicotyledons</taxon>
        <taxon>Gunneridae</taxon>
        <taxon>Pentapetalae</taxon>
        <taxon>Caryophyllales</taxon>
        <taxon>Chenopodiaceae</taxon>
        <taxon>Betoideae</taxon>
        <taxon>Beta</taxon>
    </lineage>
</organism>
<name>A0A0J7YNS7_BETVV</name>
<evidence type="ECO:0000313" key="2">
    <source>
        <dbReference type="Proteomes" id="UP000035740"/>
    </source>
</evidence>
<dbReference type="EMBL" id="KQ112590">
    <property type="protein sequence ID" value="KMS65219.1"/>
    <property type="molecule type" value="Genomic_DNA"/>
</dbReference>
<accession>A0A0J7YNS7</accession>
<reference evidence="1 2" key="1">
    <citation type="journal article" date="2014" name="Nature">
        <title>The genome of the recently domesticated crop plant sugar beet (Beta vulgaris).</title>
        <authorList>
            <person name="Dohm J.C."/>
            <person name="Minoche A.E."/>
            <person name="Holtgrawe D."/>
            <person name="Capella-Gutierrez S."/>
            <person name="Zakrzewski F."/>
            <person name="Tafer H."/>
            <person name="Rupp O."/>
            <person name="Sorensen T.R."/>
            <person name="Stracke R."/>
            <person name="Reinhardt R."/>
            <person name="Goesmann A."/>
            <person name="Kraft T."/>
            <person name="Schulz B."/>
            <person name="Stadler P.F."/>
            <person name="Schmidt T."/>
            <person name="Gabaldon T."/>
            <person name="Lehrach H."/>
            <person name="Weisshaar B."/>
            <person name="Himmelbauer H."/>
        </authorList>
    </citation>
    <scope>NUCLEOTIDE SEQUENCE [LARGE SCALE GENOMIC DNA]</scope>
    <source>
        <tissue evidence="1">Taproot</tissue>
    </source>
</reference>
<protein>
    <submittedName>
        <fullName evidence="1">Uncharacterized protein</fullName>
    </submittedName>
</protein>
<gene>
    <name evidence="1" type="ORF">BVRB_038200</name>
</gene>
<dbReference type="Gramene" id="KMS65219">
    <property type="protein sequence ID" value="KMS65219"/>
    <property type="gene ID" value="BVRB_038200"/>
</dbReference>
<evidence type="ECO:0000313" key="1">
    <source>
        <dbReference type="EMBL" id="KMS65219.1"/>
    </source>
</evidence>
<dbReference type="AlphaFoldDB" id="A0A0J7YNS7"/>